<dbReference type="CDD" id="cd18787">
    <property type="entry name" value="SF2_C_DEAD"/>
    <property type="match status" value="1"/>
</dbReference>
<reference evidence="11" key="2">
    <citation type="submission" date="2021-01" db="EMBL/GenBank/DDBJ databases">
        <authorList>
            <person name="Schikora-Tamarit M.A."/>
        </authorList>
    </citation>
    <scope>NUCLEOTIDE SEQUENCE</scope>
    <source>
        <strain evidence="11">CBS2887</strain>
    </source>
</reference>
<feature type="region of interest" description="Disordered" evidence="8">
    <location>
        <begin position="38"/>
        <end position="60"/>
    </location>
</feature>
<evidence type="ECO:0000259" key="10">
    <source>
        <dbReference type="PROSITE" id="PS51194"/>
    </source>
</evidence>
<comment type="catalytic activity">
    <reaction evidence="7">
        <text>ATP + H2O = ADP + phosphate + H(+)</text>
        <dbReference type="Rhea" id="RHEA:13065"/>
        <dbReference type="ChEBI" id="CHEBI:15377"/>
        <dbReference type="ChEBI" id="CHEBI:15378"/>
        <dbReference type="ChEBI" id="CHEBI:30616"/>
        <dbReference type="ChEBI" id="CHEBI:43474"/>
        <dbReference type="ChEBI" id="CHEBI:456216"/>
        <dbReference type="EC" id="3.6.4.13"/>
    </reaction>
</comment>
<comment type="similarity">
    <text evidence="6">Belongs to the DEAD box helicase family.</text>
</comment>
<keyword evidence="5 7" id="KW-0694">RNA-binding</keyword>
<keyword evidence="3 6" id="KW-0347">Helicase</keyword>
<dbReference type="SUPFAM" id="SSF52540">
    <property type="entry name" value="P-loop containing nucleoside triphosphate hydrolases"/>
    <property type="match status" value="1"/>
</dbReference>
<evidence type="ECO:0000256" key="1">
    <source>
        <dbReference type="ARBA" id="ARBA00022741"/>
    </source>
</evidence>
<feature type="domain" description="Helicase C-terminal" evidence="10">
    <location>
        <begin position="321"/>
        <end position="483"/>
    </location>
</feature>
<sequence length="607" mass="68812">MKLSQFQRLSYLRINAAFGLHGSRRAFHLVFPLNQEHSQQRSTDLKPTTGNHKPTESKLFSNGKPCSITQGCDRGVLHELVKDSLLNLGFTKFSPVQAKSIEPIIEANSDLIIRAKTGTGKTLAFGIPLIQNAIRKPNRHRSVNALVIAPTRDLAFQIRDEFSKVLYQRHLSEHHKGSVIIQTLVGGEPRWQQMKSFEDRYIPSIVVATPGRLLDILQEPTVRPYFQQLKTLVLDEADRLLGDGFKDDLVEVNNILSDLNTSKKGMRTLLFSATLDKSVVQFSKQILKSGAVNIDTVDPNEPETHEKINQSLVLTKNLFESVVSAIVLIETEARRNRHFKAIVFLPTIKAVQFFYEILNQHLKEKKIQLNSNQLHGQLSQPVRDRSVRNFRTCFSGVLVASDVGARGMDFPNVTNVIQIGLPMDSTNYVHRVGRTARGGNSGRAVMILTSAESRFIRTLKERNVTITDQFEYDPVVHLEKRISDVSLRVKHKYSLDLVIESLAGFTKGVLGSYRLNMFQILEELKLAYRRFNDDMTKKPRVSLGFANQVLGLKKKDAEEIFELSDAVDERQARSRSPTNEIKFKGDIPRRRAEDGTKVRTSLRNRQH</sequence>
<gene>
    <name evidence="11" type="ORF">WICPIJ_006310</name>
</gene>
<evidence type="ECO:0000256" key="2">
    <source>
        <dbReference type="ARBA" id="ARBA00022801"/>
    </source>
</evidence>
<evidence type="ECO:0000259" key="9">
    <source>
        <dbReference type="PROSITE" id="PS51192"/>
    </source>
</evidence>
<feature type="domain" description="Helicase ATP-binding" evidence="9">
    <location>
        <begin position="102"/>
        <end position="293"/>
    </location>
</feature>
<evidence type="ECO:0000256" key="8">
    <source>
        <dbReference type="SAM" id="MobiDB-lite"/>
    </source>
</evidence>
<accession>A0A9P8Q482</accession>
<evidence type="ECO:0000313" key="11">
    <source>
        <dbReference type="EMBL" id="KAH3682720.1"/>
    </source>
</evidence>
<dbReference type="Pfam" id="PF00271">
    <property type="entry name" value="Helicase_C"/>
    <property type="match status" value="1"/>
</dbReference>
<comment type="function">
    <text evidence="7">RNA helicase.</text>
</comment>
<name>A0A9P8Q482_WICPI</name>
<dbReference type="InterPro" id="IPR027417">
    <property type="entry name" value="P-loop_NTPase"/>
</dbReference>
<dbReference type="GO" id="GO:0003724">
    <property type="term" value="F:RNA helicase activity"/>
    <property type="evidence" value="ECO:0007669"/>
    <property type="project" value="UniProtKB-EC"/>
</dbReference>
<dbReference type="Pfam" id="PF00270">
    <property type="entry name" value="DEAD"/>
    <property type="match status" value="1"/>
</dbReference>
<evidence type="ECO:0000313" key="12">
    <source>
        <dbReference type="Proteomes" id="UP000774326"/>
    </source>
</evidence>
<dbReference type="GO" id="GO:0070013">
    <property type="term" value="C:intracellular organelle lumen"/>
    <property type="evidence" value="ECO:0007669"/>
    <property type="project" value="UniProtKB-ARBA"/>
</dbReference>
<dbReference type="OrthoDB" id="193716at2759"/>
<evidence type="ECO:0000256" key="3">
    <source>
        <dbReference type="ARBA" id="ARBA00022806"/>
    </source>
</evidence>
<evidence type="ECO:0000256" key="5">
    <source>
        <dbReference type="ARBA" id="ARBA00022884"/>
    </source>
</evidence>
<dbReference type="PROSITE" id="PS00039">
    <property type="entry name" value="DEAD_ATP_HELICASE"/>
    <property type="match status" value="1"/>
</dbReference>
<dbReference type="PANTHER" id="PTHR24031">
    <property type="entry name" value="RNA HELICASE"/>
    <property type="match status" value="1"/>
</dbReference>
<feature type="compositionally biased region" description="Basic and acidic residues" evidence="8">
    <location>
        <begin position="581"/>
        <end position="597"/>
    </location>
</feature>
<evidence type="ECO:0000256" key="4">
    <source>
        <dbReference type="ARBA" id="ARBA00022840"/>
    </source>
</evidence>
<keyword evidence="2 6" id="KW-0378">Hydrolase</keyword>
<proteinExistence type="inferred from homology"/>
<keyword evidence="1 6" id="KW-0547">Nucleotide-binding</keyword>
<keyword evidence="12" id="KW-1185">Reference proteome</keyword>
<dbReference type="SMART" id="SM00490">
    <property type="entry name" value="HELICc"/>
    <property type="match status" value="1"/>
</dbReference>
<dbReference type="Gene3D" id="3.40.50.300">
    <property type="entry name" value="P-loop containing nucleotide triphosphate hydrolases"/>
    <property type="match status" value="2"/>
</dbReference>
<dbReference type="EMBL" id="JAEUBG010003481">
    <property type="protein sequence ID" value="KAH3682720.1"/>
    <property type="molecule type" value="Genomic_DNA"/>
</dbReference>
<dbReference type="InterPro" id="IPR000629">
    <property type="entry name" value="RNA-helicase_DEAD-box_CS"/>
</dbReference>
<feature type="region of interest" description="Disordered" evidence="8">
    <location>
        <begin position="568"/>
        <end position="607"/>
    </location>
</feature>
<dbReference type="InterPro" id="IPR011545">
    <property type="entry name" value="DEAD/DEAH_box_helicase_dom"/>
</dbReference>
<dbReference type="InterPro" id="IPR014001">
    <property type="entry name" value="Helicase_ATP-bd"/>
</dbReference>
<dbReference type="GO" id="GO:0003723">
    <property type="term" value="F:RNA binding"/>
    <property type="evidence" value="ECO:0007669"/>
    <property type="project" value="UniProtKB-UniRule"/>
</dbReference>
<comment type="domain">
    <text evidence="7">The Q motif is unique to and characteristic of the DEAD box family of RNA helicases and controls ATP binding and hydrolysis.</text>
</comment>
<organism evidence="11 12">
    <name type="scientific">Wickerhamomyces pijperi</name>
    <name type="common">Yeast</name>
    <name type="synonym">Pichia pijperi</name>
    <dbReference type="NCBI Taxonomy" id="599730"/>
    <lineage>
        <taxon>Eukaryota</taxon>
        <taxon>Fungi</taxon>
        <taxon>Dikarya</taxon>
        <taxon>Ascomycota</taxon>
        <taxon>Saccharomycotina</taxon>
        <taxon>Saccharomycetes</taxon>
        <taxon>Phaffomycetales</taxon>
        <taxon>Wickerhamomycetaceae</taxon>
        <taxon>Wickerhamomyces</taxon>
    </lineage>
</organism>
<evidence type="ECO:0000256" key="6">
    <source>
        <dbReference type="RuleBase" id="RU000492"/>
    </source>
</evidence>
<feature type="compositionally biased region" description="Polar residues" evidence="8">
    <location>
        <begin position="38"/>
        <end position="52"/>
    </location>
</feature>
<dbReference type="InterPro" id="IPR001650">
    <property type="entry name" value="Helicase_C-like"/>
</dbReference>
<dbReference type="Proteomes" id="UP000774326">
    <property type="component" value="Unassembled WGS sequence"/>
</dbReference>
<dbReference type="PROSITE" id="PS51192">
    <property type="entry name" value="HELICASE_ATP_BIND_1"/>
    <property type="match status" value="1"/>
</dbReference>
<dbReference type="EC" id="3.6.4.13" evidence="7"/>
<evidence type="ECO:0000256" key="7">
    <source>
        <dbReference type="RuleBase" id="RU365068"/>
    </source>
</evidence>
<dbReference type="GO" id="GO:0005524">
    <property type="term" value="F:ATP binding"/>
    <property type="evidence" value="ECO:0007669"/>
    <property type="project" value="UniProtKB-UniRule"/>
</dbReference>
<comment type="caution">
    <text evidence="11">The sequence shown here is derived from an EMBL/GenBank/DDBJ whole genome shotgun (WGS) entry which is preliminary data.</text>
</comment>
<dbReference type="GO" id="GO:0016787">
    <property type="term" value="F:hydrolase activity"/>
    <property type="evidence" value="ECO:0007669"/>
    <property type="project" value="UniProtKB-KW"/>
</dbReference>
<dbReference type="PROSITE" id="PS51194">
    <property type="entry name" value="HELICASE_CTER"/>
    <property type="match status" value="1"/>
</dbReference>
<reference evidence="11" key="1">
    <citation type="journal article" date="2021" name="Open Biol.">
        <title>Shared evolutionary footprints suggest mitochondrial oxidative damage underlies multiple complex I losses in fungi.</title>
        <authorList>
            <person name="Schikora-Tamarit M.A."/>
            <person name="Marcet-Houben M."/>
            <person name="Nosek J."/>
            <person name="Gabaldon T."/>
        </authorList>
    </citation>
    <scope>NUCLEOTIDE SEQUENCE</scope>
    <source>
        <strain evidence="11">CBS2887</strain>
    </source>
</reference>
<dbReference type="SMART" id="SM00487">
    <property type="entry name" value="DEXDc"/>
    <property type="match status" value="1"/>
</dbReference>
<dbReference type="AlphaFoldDB" id="A0A9P8Q482"/>
<protein>
    <recommendedName>
        <fullName evidence="7">ATP-dependent RNA helicase</fullName>
        <ecNumber evidence="7">3.6.4.13</ecNumber>
    </recommendedName>
</protein>
<keyword evidence="4 6" id="KW-0067">ATP-binding</keyword>